<dbReference type="SMART" id="SM00543">
    <property type="entry name" value="MIF4G"/>
    <property type="match status" value="1"/>
</dbReference>
<dbReference type="PANTHER" id="PTHR18034">
    <property type="entry name" value="CELL CYCLE CONTROL PROTEIN CWF22-RELATED"/>
    <property type="match status" value="1"/>
</dbReference>
<comment type="pathway">
    <text evidence="2">Pyrimidine metabolism; dTTP biosynthesis.</text>
</comment>
<dbReference type="GO" id="GO:0006231">
    <property type="term" value="P:dTMP biosynthetic process"/>
    <property type="evidence" value="ECO:0007669"/>
    <property type="project" value="InterPro"/>
</dbReference>
<dbReference type="SUPFAM" id="SSF55831">
    <property type="entry name" value="Thymidylate synthase/dCMP hydroxymethylase"/>
    <property type="match status" value="1"/>
</dbReference>
<dbReference type="InterPro" id="IPR023451">
    <property type="entry name" value="Thymidate_synth/dCMP_Mease_dom"/>
</dbReference>
<evidence type="ECO:0000256" key="12">
    <source>
        <dbReference type="PROSITE-ProRule" id="PRU10016"/>
    </source>
</evidence>
<dbReference type="InterPro" id="IPR003891">
    <property type="entry name" value="Initiation_fac_eIF4g_MI"/>
</dbReference>
<gene>
    <name evidence="15" type="ORF">ALEPTO_LOCUS741</name>
</gene>
<keyword evidence="16" id="KW-1185">Reference proteome</keyword>
<dbReference type="GO" id="GO:0004799">
    <property type="term" value="F:thymidylate synthase activity"/>
    <property type="evidence" value="ECO:0007669"/>
    <property type="project" value="UniProtKB-EC"/>
</dbReference>
<feature type="region of interest" description="Disordered" evidence="13">
    <location>
        <begin position="287"/>
        <end position="323"/>
    </location>
</feature>
<feature type="region of interest" description="Disordered" evidence="13">
    <location>
        <begin position="539"/>
        <end position="566"/>
    </location>
</feature>
<evidence type="ECO:0000256" key="2">
    <source>
        <dbReference type="ARBA" id="ARBA00004992"/>
    </source>
</evidence>
<dbReference type="AlphaFoldDB" id="A0A9N8VCX2"/>
<proteinExistence type="inferred from homology"/>
<dbReference type="NCBIfam" id="TIGR03284">
    <property type="entry name" value="thym_sym"/>
    <property type="match status" value="1"/>
</dbReference>
<name>A0A9N8VCX2_9GLOM</name>
<evidence type="ECO:0000256" key="5">
    <source>
        <dbReference type="ARBA" id="ARBA00022603"/>
    </source>
</evidence>
<comment type="similarity">
    <text evidence="3">Belongs to the CWC22 family.</text>
</comment>
<dbReference type="Gene3D" id="3.30.572.10">
    <property type="entry name" value="Thymidylate synthase/dCMP hydroxymethylase domain"/>
    <property type="match status" value="1"/>
</dbReference>
<dbReference type="NCBIfam" id="NF002497">
    <property type="entry name" value="PRK01827.1-3"/>
    <property type="match status" value="1"/>
</dbReference>
<keyword evidence="9" id="KW-0508">mRNA splicing</keyword>
<evidence type="ECO:0000256" key="1">
    <source>
        <dbReference type="ARBA" id="ARBA00004123"/>
    </source>
</evidence>
<dbReference type="GO" id="GO:0003723">
    <property type="term" value="F:RNA binding"/>
    <property type="evidence" value="ECO:0007669"/>
    <property type="project" value="InterPro"/>
</dbReference>
<evidence type="ECO:0000256" key="13">
    <source>
        <dbReference type="SAM" id="MobiDB-lite"/>
    </source>
</evidence>
<reference evidence="15" key="1">
    <citation type="submission" date="2021-06" db="EMBL/GenBank/DDBJ databases">
        <authorList>
            <person name="Kallberg Y."/>
            <person name="Tangrot J."/>
            <person name="Rosling A."/>
        </authorList>
    </citation>
    <scope>NUCLEOTIDE SEQUENCE</scope>
    <source>
        <strain evidence="15">FL130A</strain>
    </source>
</reference>
<keyword evidence="8" id="KW-0545">Nucleotide biosynthesis</keyword>
<dbReference type="InterPro" id="IPR020940">
    <property type="entry name" value="Thymidylate_synthase_AS"/>
</dbReference>
<dbReference type="OrthoDB" id="1924287at2759"/>
<evidence type="ECO:0000313" key="16">
    <source>
        <dbReference type="Proteomes" id="UP000789508"/>
    </source>
</evidence>
<evidence type="ECO:0000256" key="3">
    <source>
        <dbReference type="ARBA" id="ARBA00006856"/>
    </source>
</evidence>
<keyword evidence="6" id="KW-0507">mRNA processing</keyword>
<feature type="compositionally biased region" description="Acidic residues" evidence="13">
    <location>
        <begin position="293"/>
        <end position="315"/>
    </location>
</feature>
<dbReference type="GO" id="GO:0032259">
    <property type="term" value="P:methylation"/>
    <property type="evidence" value="ECO:0007669"/>
    <property type="project" value="UniProtKB-KW"/>
</dbReference>
<dbReference type="FunFam" id="3.30.572.10:FF:000002">
    <property type="entry name" value="Possible thymidylate synthase"/>
    <property type="match status" value="1"/>
</dbReference>
<evidence type="ECO:0000256" key="6">
    <source>
        <dbReference type="ARBA" id="ARBA00022664"/>
    </source>
</evidence>
<dbReference type="SMART" id="SM00544">
    <property type="entry name" value="MA3"/>
    <property type="match status" value="1"/>
</dbReference>
<dbReference type="InterPro" id="IPR016024">
    <property type="entry name" value="ARM-type_fold"/>
</dbReference>
<comment type="catalytic activity">
    <reaction evidence="11">
        <text>dUMP + (6R)-5,10-methylene-5,6,7,8-tetrahydrofolate = 7,8-dihydrofolate + dTMP</text>
        <dbReference type="Rhea" id="RHEA:12104"/>
        <dbReference type="ChEBI" id="CHEBI:15636"/>
        <dbReference type="ChEBI" id="CHEBI:57451"/>
        <dbReference type="ChEBI" id="CHEBI:63528"/>
        <dbReference type="ChEBI" id="CHEBI:246422"/>
        <dbReference type="EC" id="2.1.1.45"/>
    </reaction>
</comment>
<dbReference type="PANTHER" id="PTHR18034:SF3">
    <property type="entry name" value="PRE-MRNA-SPLICING FACTOR CWC22 HOMOLOG"/>
    <property type="match status" value="1"/>
</dbReference>
<feature type="compositionally biased region" description="Low complexity" evidence="13">
    <location>
        <begin position="543"/>
        <end position="552"/>
    </location>
</feature>
<dbReference type="InterPro" id="IPR036926">
    <property type="entry name" value="Thymidate_synth/dCMP_Mease_sf"/>
</dbReference>
<evidence type="ECO:0000256" key="10">
    <source>
        <dbReference type="ARBA" id="ARBA00023242"/>
    </source>
</evidence>
<dbReference type="PROSITE" id="PS00091">
    <property type="entry name" value="THYMIDYLATE_SYNTHASE"/>
    <property type="match status" value="1"/>
</dbReference>
<feature type="domain" description="MI" evidence="14">
    <location>
        <begin position="332"/>
        <end position="448"/>
    </location>
</feature>
<dbReference type="PROSITE" id="PS51366">
    <property type="entry name" value="MI"/>
    <property type="match status" value="1"/>
</dbReference>
<dbReference type="Proteomes" id="UP000789508">
    <property type="component" value="Unassembled WGS sequence"/>
</dbReference>
<evidence type="ECO:0000256" key="11">
    <source>
        <dbReference type="ARBA" id="ARBA00047344"/>
    </source>
</evidence>
<protein>
    <recommendedName>
        <fullName evidence="4">thymidylate synthase</fullName>
        <ecNumber evidence="4">2.1.1.45</ecNumber>
    </recommendedName>
</protein>
<keyword evidence="7" id="KW-0808">Transferase</keyword>
<evidence type="ECO:0000256" key="4">
    <source>
        <dbReference type="ARBA" id="ARBA00011947"/>
    </source>
</evidence>
<dbReference type="GO" id="GO:0000398">
    <property type="term" value="P:mRNA splicing, via spliceosome"/>
    <property type="evidence" value="ECO:0007669"/>
    <property type="project" value="TreeGrafter"/>
</dbReference>
<dbReference type="PRINTS" id="PR00108">
    <property type="entry name" value="THYMDSNTHASE"/>
</dbReference>
<keyword evidence="10" id="KW-0539">Nucleus</keyword>
<dbReference type="InterPro" id="IPR050781">
    <property type="entry name" value="CWC22_splicing_factor"/>
</dbReference>
<evidence type="ECO:0000259" key="14">
    <source>
        <dbReference type="PROSITE" id="PS51366"/>
    </source>
</evidence>
<evidence type="ECO:0000256" key="8">
    <source>
        <dbReference type="ARBA" id="ARBA00022727"/>
    </source>
</evidence>
<accession>A0A9N8VCX2</accession>
<dbReference type="Pfam" id="PF02847">
    <property type="entry name" value="MA3"/>
    <property type="match status" value="1"/>
</dbReference>
<dbReference type="GO" id="GO:0071013">
    <property type="term" value="C:catalytic step 2 spliceosome"/>
    <property type="evidence" value="ECO:0007669"/>
    <property type="project" value="TreeGrafter"/>
</dbReference>
<dbReference type="InterPro" id="IPR000398">
    <property type="entry name" value="Thymidylate_synthase"/>
</dbReference>
<feature type="active site" evidence="12">
    <location>
        <position position="797"/>
    </location>
</feature>
<dbReference type="Pfam" id="PF00303">
    <property type="entry name" value="Thymidylat_synt"/>
    <property type="match status" value="1"/>
</dbReference>
<dbReference type="InterPro" id="IPR003890">
    <property type="entry name" value="MIF4G-like_typ-3"/>
</dbReference>
<dbReference type="FunFam" id="1.25.40.180:FF:000004">
    <property type="entry name" value="pre-mRNA-splicing factor CWC22 homolog"/>
    <property type="match status" value="1"/>
</dbReference>
<dbReference type="CDD" id="cd00351">
    <property type="entry name" value="TS_Pyrimidine_HMase"/>
    <property type="match status" value="1"/>
</dbReference>
<evidence type="ECO:0000256" key="9">
    <source>
        <dbReference type="ARBA" id="ARBA00023187"/>
    </source>
</evidence>
<dbReference type="Gene3D" id="1.25.40.180">
    <property type="match status" value="1"/>
</dbReference>
<evidence type="ECO:0000313" key="15">
    <source>
        <dbReference type="EMBL" id="CAG8446807.1"/>
    </source>
</evidence>
<dbReference type="EMBL" id="CAJVPS010000060">
    <property type="protein sequence ID" value="CAG8446807.1"/>
    <property type="molecule type" value="Genomic_DNA"/>
</dbReference>
<sequence>MSTQHQALVDTRAGGVYIPPARLRQMQKEITDPNSEQYQRITWEALKKSINGLINKVNTSNIKNIVLELFSENLIRGRGLFARSIMKAQAASLPFTPVYAALVAIINTKLPQVGELVLTRLIAQFRKSYRRNDKTSCLATTTFIAHLVNHLVAHEIVALQILVLLLEKPTNDSVEVAVGFMRECGAHLAEVSPKANNDVYDRFRAILQEGNIETRVQYMIEVLFQVRKDKYKDNPPIPTDLDLVQEEDQITHHLSLDDELDVEEHLVIFKFDKDYVQNQEKYAEIKKQILGEDSGEESDESDSEETEGDEEEESNQAEKMQIHDQTNTNLITLRRTIYLTIKSSVDMEECCHKLMKLNIQEGQEVELCNMIIECCSQERTYEKFFGLIGERLSKINLIWAKSYEQCFMQYFETIHRYETNRLRNISKFFGHLLGSDAISWEVFRVIRLTEDDTTSSSRIFVKILFEELKSSLGLRKLKERLRTPSMQEYFAGLFPKDNPRNTRFAINYFTSIEMGALTDELREHLQNVQKLIMTKKRKIDEVTSSSESSSESSSDESSDSSTSTSSVNNAYFDSHINNWKVLQGRSQYNRQCSAVQQNPEFLSAMFSNPEQTSETAPFLLPVSPTKIHEEHQYLNLIRHILEHGQRRSDRTGTGTLSVFAPNQLRFSLRDNVFPLLTTKRVFIRGVIEELLWFLRGDTNSLHLTEKDVHIWDENGSREYLDKVGLGHRKEGDLGPVYGFQWRHFGAEYVDCDTDYTGKGVDQLQEVIRMIKSDPTNRRIILSAWNPADLSKMALPPCHMFCQFYVSTPTPESPKSTLSCLLYQRSCDMGLGVPFNIASYALLTRMIAHVTDLLPGEFIHTLGDAHIYVDHIEALKSQLKREPKNFPKLHIKRDVKDIDDFRYEDFVVTGYQPHKKIEMKMSV</sequence>
<dbReference type="SUPFAM" id="SSF48371">
    <property type="entry name" value="ARM repeat"/>
    <property type="match status" value="1"/>
</dbReference>
<comment type="subcellular location">
    <subcellularLocation>
        <location evidence="1">Nucleus</location>
    </subcellularLocation>
</comment>
<dbReference type="EC" id="2.1.1.45" evidence="4"/>
<dbReference type="HAMAP" id="MF_00008">
    <property type="entry name" value="Thymidy_synth_bact"/>
    <property type="match status" value="1"/>
</dbReference>
<keyword evidence="5" id="KW-0489">Methyltransferase</keyword>
<evidence type="ECO:0000256" key="7">
    <source>
        <dbReference type="ARBA" id="ARBA00022679"/>
    </source>
</evidence>
<comment type="caution">
    <text evidence="15">The sequence shown here is derived from an EMBL/GenBank/DDBJ whole genome shotgun (WGS) entry which is preliminary data.</text>
</comment>
<organism evidence="15 16">
    <name type="scientific">Ambispora leptoticha</name>
    <dbReference type="NCBI Taxonomy" id="144679"/>
    <lineage>
        <taxon>Eukaryota</taxon>
        <taxon>Fungi</taxon>
        <taxon>Fungi incertae sedis</taxon>
        <taxon>Mucoromycota</taxon>
        <taxon>Glomeromycotina</taxon>
        <taxon>Glomeromycetes</taxon>
        <taxon>Archaeosporales</taxon>
        <taxon>Ambisporaceae</taxon>
        <taxon>Ambispora</taxon>
    </lineage>
</organism>